<dbReference type="PROSITE" id="PS50878">
    <property type="entry name" value="RT_POL"/>
    <property type="match status" value="1"/>
</dbReference>
<sequence>MSGCVLKWFTSYLVGRTFSVSVGNVVSDSAGLLWGVPQGSVLGPVLFLLYLLPLSRVIQKFSEVSYHLYADDLQLYCSFKPSEPHKLCALTSCLAEVTKWFTENSLLLNSNKTETLIVAPDSAVPGIKQHLGNLSCTVKSNLRNLGVFMDGAMSMERHVTQLVRNCFFQIRNISKLCEMVTYGELEMIIHAFVSSRLDYCNSLFTCLNKRELMRLQVVQNSAARLLTCTHRREHITPILKSLHWLPVSYRMHYKILVLTFRALHGQTPDYIKNLIQPYVSTRSLRSSNLNLLTVPRTFFKTRGDRSFKAVAPRLWNELPCTIRSLHCIDTFRKQLKTHFFNLAF</sequence>
<protein>
    <recommendedName>
        <fullName evidence="1">Reverse transcriptase domain-containing protein</fullName>
    </recommendedName>
</protein>
<evidence type="ECO:0000313" key="2">
    <source>
        <dbReference type="Ensembl" id="ENSPREP00000013623.1"/>
    </source>
</evidence>
<evidence type="ECO:0000259" key="1">
    <source>
        <dbReference type="PROSITE" id="PS50878"/>
    </source>
</evidence>
<dbReference type="Pfam" id="PF00078">
    <property type="entry name" value="RVT_1"/>
    <property type="match status" value="1"/>
</dbReference>
<evidence type="ECO:0000313" key="3">
    <source>
        <dbReference type="Proteomes" id="UP000242638"/>
    </source>
</evidence>
<dbReference type="STRING" id="8081.ENSPREP00000013623"/>
<dbReference type="InterPro" id="IPR000477">
    <property type="entry name" value="RT_dom"/>
</dbReference>
<proteinExistence type="predicted"/>
<name>A0A3P9NVX9_POERE</name>
<dbReference type="Bgee" id="ENSPREG00000009264">
    <property type="expression patterns" value="Expressed in caudal fin and 1 other cell type or tissue"/>
</dbReference>
<dbReference type="Proteomes" id="UP000242638">
    <property type="component" value="Unassembled WGS sequence"/>
</dbReference>
<keyword evidence="3" id="KW-1185">Reference proteome</keyword>
<reference evidence="3" key="1">
    <citation type="submission" date="2013-11" db="EMBL/GenBank/DDBJ databases">
        <title>The genomic landscape of the Guanapo guppy.</title>
        <authorList>
            <person name="Kuenstner A."/>
            <person name="Dreyer C."/>
        </authorList>
    </citation>
    <scope>NUCLEOTIDE SEQUENCE</scope>
    <source>
        <strain evidence="3">Guanapo</strain>
    </source>
</reference>
<dbReference type="PANTHER" id="PTHR33332">
    <property type="entry name" value="REVERSE TRANSCRIPTASE DOMAIN-CONTAINING PROTEIN"/>
    <property type="match status" value="1"/>
</dbReference>
<dbReference type="GeneTree" id="ENSGT01150000286909"/>
<accession>A0A3P9NVX9</accession>
<organism evidence="2 3">
    <name type="scientific">Poecilia reticulata</name>
    <name type="common">Guppy</name>
    <name type="synonym">Acanthophacelus reticulatus</name>
    <dbReference type="NCBI Taxonomy" id="8081"/>
    <lineage>
        <taxon>Eukaryota</taxon>
        <taxon>Metazoa</taxon>
        <taxon>Chordata</taxon>
        <taxon>Craniata</taxon>
        <taxon>Vertebrata</taxon>
        <taxon>Euteleostomi</taxon>
        <taxon>Actinopterygii</taxon>
        <taxon>Neopterygii</taxon>
        <taxon>Teleostei</taxon>
        <taxon>Neoteleostei</taxon>
        <taxon>Acanthomorphata</taxon>
        <taxon>Ovalentaria</taxon>
        <taxon>Atherinomorphae</taxon>
        <taxon>Cyprinodontiformes</taxon>
        <taxon>Poeciliidae</taxon>
        <taxon>Poeciliinae</taxon>
        <taxon>Poecilia</taxon>
    </lineage>
</organism>
<dbReference type="AlphaFoldDB" id="A0A3P9NVX9"/>
<reference evidence="2" key="2">
    <citation type="submission" date="2025-08" db="UniProtKB">
        <authorList>
            <consortium name="Ensembl"/>
        </authorList>
    </citation>
    <scope>IDENTIFICATION</scope>
    <source>
        <strain evidence="2">Guanapo</strain>
    </source>
</reference>
<dbReference type="OMA" id="DNIQLYC"/>
<feature type="domain" description="Reverse transcriptase" evidence="1">
    <location>
        <begin position="1"/>
        <end position="149"/>
    </location>
</feature>
<dbReference type="Ensembl" id="ENSPRET00000013764.1">
    <property type="protein sequence ID" value="ENSPREP00000013623.1"/>
    <property type="gene ID" value="ENSPREG00000009264.1"/>
</dbReference>
<reference evidence="2" key="3">
    <citation type="submission" date="2025-09" db="UniProtKB">
        <authorList>
            <consortium name="Ensembl"/>
        </authorList>
    </citation>
    <scope>IDENTIFICATION</scope>
    <source>
        <strain evidence="2">Guanapo</strain>
    </source>
</reference>